<comment type="caution">
    <text evidence="8">Lacks conserved residue(s) required for the propagation of feature annotation.</text>
</comment>
<dbReference type="InterPro" id="IPR046346">
    <property type="entry name" value="Aminoacid_DH-like_N_sf"/>
</dbReference>
<dbReference type="InterPro" id="IPR013708">
    <property type="entry name" value="Shikimate_DH-bd_N"/>
</dbReference>
<comment type="catalytic activity">
    <reaction evidence="7 8">
        <text>shikimate + NADP(+) = 3-dehydroshikimate + NADPH + H(+)</text>
        <dbReference type="Rhea" id="RHEA:17737"/>
        <dbReference type="ChEBI" id="CHEBI:15378"/>
        <dbReference type="ChEBI" id="CHEBI:16630"/>
        <dbReference type="ChEBI" id="CHEBI:36208"/>
        <dbReference type="ChEBI" id="CHEBI:57783"/>
        <dbReference type="ChEBI" id="CHEBI:58349"/>
        <dbReference type="EC" id="1.1.1.25"/>
    </reaction>
</comment>
<evidence type="ECO:0000256" key="7">
    <source>
        <dbReference type="ARBA" id="ARBA00049442"/>
    </source>
</evidence>
<evidence type="ECO:0000256" key="3">
    <source>
        <dbReference type="ARBA" id="ARBA00022605"/>
    </source>
</evidence>
<dbReference type="Pfam" id="PF08501">
    <property type="entry name" value="Shikimate_dh_N"/>
    <property type="match status" value="1"/>
</dbReference>
<organism evidence="11 12">
    <name type="scientific">Soehngenia longivitae</name>
    <dbReference type="NCBI Taxonomy" id="2562294"/>
    <lineage>
        <taxon>Bacteria</taxon>
        <taxon>Bacillati</taxon>
        <taxon>Bacillota</taxon>
        <taxon>Tissierellia</taxon>
        <taxon>Tissierellales</taxon>
        <taxon>Tissierellaceae</taxon>
        <taxon>Soehngenia</taxon>
    </lineage>
</organism>
<feature type="binding site" evidence="8">
    <location>
        <position position="214"/>
    </location>
    <ligand>
        <name>shikimate</name>
        <dbReference type="ChEBI" id="CHEBI:36208"/>
    </ligand>
</feature>
<comment type="similarity">
    <text evidence="8">Belongs to the shikimate dehydrogenase family.</text>
</comment>
<dbReference type="RefSeq" id="WP_135271666.1">
    <property type="nucleotide sequence ID" value="NZ_SRIB01000015.1"/>
</dbReference>
<name>A0A4Z0D4F4_9FIRM</name>
<dbReference type="InterPro" id="IPR006151">
    <property type="entry name" value="Shikm_DH/Glu-tRNA_Rdtase"/>
</dbReference>
<dbReference type="HAMAP" id="MF_00222">
    <property type="entry name" value="Shikimate_DH_AroE"/>
    <property type="match status" value="1"/>
</dbReference>
<evidence type="ECO:0000256" key="4">
    <source>
        <dbReference type="ARBA" id="ARBA00022857"/>
    </source>
</evidence>
<feature type="binding site" evidence="8">
    <location>
        <position position="103"/>
    </location>
    <ligand>
        <name>shikimate</name>
        <dbReference type="ChEBI" id="CHEBI:36208"/>
    </ligand>
</feature>
<keyword evidence="12" id="KW-1185">Reference proteome</keyword>
<protein>
    <recommendedName>
        <fullName evidence="2 8">Shikimate dehydrogenase (NADP(+))</fullName>
        <shortName evidence="8">SDH</shortName>
        <ecNumber evidence="2 8">1.1.1.25</ecNumber>
    </recommendedName>
</protein>
<keyword evidence="4 8" id="KW-0521">NADP</keyword>
<comment type="subunit">
    <text evidence="8">Homodimer.</text>
</comment>
<dbReference type="GO" id="GO:0009423">
    <property type="term" value="P:chorismate biosynthetic process"/>
    <property type="evidence" value="ECO:0007669"/>
    <property type="project" value="UniProtKB-UniRule"/>
</dbReference>
<dbReference type="EMBL" id="SRIB01000015">
    <property type="protein sequence ID" value="TFZ39219.1"/>
    <property type="molecule type" value="Genomic_DNA"/>
</dbReference>
<dbReference type="InterPro" id="IPR036291">
    <property type="entry name" value="NAD(P)-bd_dom_sf"/>
</dbReference>
<comment type="caution">
    <text evidence="11">The sequence shown here is derived from an EMBL/GenBank/DDBJ whole genome shotgun (WGS) entry which is preliminary data.</text>
</comment>
<feature type="binding site" evidence="8">
    <location>
        <position position="62"/>
    </location>
    <ligand>
        <name>shikimate</name>
        <dbReference type="ChEBI" id="CHEBI:36208"/>
    </ligand>
</feature>
<dbReference type="GO" id="GO:0008652">
    <property type="term" value="P:amino acid biosynthetic process"/>
    <property type="evidence" value="ECO:0007669"/>
    <property type="project" value="UniProtKB-KW"/>
</dbReference>
<reference evidence="11 12" key="1">
    <citation type="submission" date="2019-03" db="EMBL/GenBank/DDBJ databases">
        <title>Draft genome sequence data and analysis of a Fermenting Bacterium, Soehngenia longevitae strain 1933PT, isolated from petroleum reservoir in Azerbaijan.</title>
        <authorList>
            <person name="Grouzdev D.S."/>
            <person name="Bidzhieva S.K."/>
            <person name="Sokolova D.S."/>
            <person name="Tourova T.P."/>
            <person name="Poltaraus A.B."/>
            <person name="Nazina T.N."/>
        </authorList>
    </citation>
    <scope>NUCLEOTIDE SEQUENCE [LARGE SCALE GENOMIC DNA]</scope>
    <source>
        <strain evidence="11 12">1933P</strain>
    </source>
</reference>
<evidence type="ECO:0000259" key="10">
    <source>
        <dbReference type="Pfam" id="PF08501"/>
    </source>
</evidence>
<evidence type="ECO:0000256" key="1">
    <source>
        <dbReference type="ARBA" id="ARBA00004871"/>
    </source>
</evidence>
<evidence type="ECO:0000256" key="6">
    <source>
        <dbReference type="ARBA" id="ARBA00023141"/>
    </source>
</evidence>
<dbReference type="PANTHER" id="PTHR21089">
    <property type="entry name" value="SHIKIMATE DEHYDROGENASE"/>
    <property type="match status" value="1"/>
</dbReference>
<dbReference type="Gene3D" id="3.40.50.10860">
    <property type="entry name" value="Leucine Dehydrogenase, chain A, domain 1"/>
    <property type="match status" value="1"/>
</dbReference>
<dbReference type="GO" id="GO:0019632">
    <property type="term" value="P:shikimate metabolic process"/>
    <property type="evidence" value="ECO:0007669"/>
    <property type="project" value="InterPro"/>
</dbReference>
<dbReference type="PANTHER" id="PTHR21089:SF1">
    <property type="entry name" value="BIFUNCTIONAL 3-DEHYDROQUINATE DEHYDRATASE_SHIKIMATE DEHYDROGENASE, CHLOROPLASTIC"/>
    <property type="match status" value="1"/>
</dbReference>
<dbReference type="InterPro" id="IPR022893">
    <property type="entry name" value="Shikimate_DH_fam"/>
</dbReference>
<proteinExistence type="inferred from homology"/>
<dbReference type="SUPFAM" id="SSF53223">
    <property type="entry name" value="Aminoacid dehydrogenase-like, N-terminal domain"/>
    <property type="match status" value="1"/>
</dbReference>
<keyword evidence="6 8" id="KW-0057">Aromatic amino acid biosynthesis</keyword>
<dbReference type="InterPro" id="IPR011342">
    <property type="entry name" value="Shikimate_DH"/>
</dbReference>
<dbReference type="EC" id="1.1.1.25" evidence="2 8"/>
<evidence type="ECO:0000313" key="12">
    <source>
        <dbReference type="Proteomes" id="UP000298381"/>
    </source>
</evidence>
<feature type="active site" description="Proton acceptor" evidence="8">
    <location>
        <position position="66"/>
    </location>
</feature>
<dbReference type="OrthoDB" id="9792692at2"/>
<sequence length="274" mass="30962">MDKKFGLIGENLKHTYSPFIHERLLNKLNIKGQYGVYEVKRTNLKYVVSGLKALGFSGVNVTIPYKVDIIDYLDLLNEEAAKIGAVNVIKISEDNSAIGYNTDYYGFGMMLRKYNIEIKDKNILILGTGGASRAVVQYLKDNFAGNITIVSRNIETAKLKYKGYDVIEYQDISEVTDCSIIINTTPVGMYPDVDESAIETKFLKNFKYAIDLVYNPTKTLFLKEAEKEGLITLNGLYMLVAQAVKSQEIWNEINIKENILDSVVRELHIEIDKG</sequence>
<feature type="binding site" evidence="8">
    <location>
        <position position="212"/>
    </location>
    <ligand>
        <name>NADP(+)</name>
        <dbReference type="ChEBI" id="CHEBI:58349"/>
    </ligand>
</feature>
<dbReference type="UniPathway" id="UPA00053">
    <property type="reaction ID" value="UER00087"/>
</dbReference>
<feature type="domain" description="Shikimate dehydrogenase substrate binding N-terminal" evidence="10">
    <location>
        <begin position="7"/>
        <end position="89"/>
    </location>
</feature>
<feature type="binding site" evidence="8">
    <location>
        <position position="235"/>
    </location>
    <ligand>
        <name>NADP(+)</name>
        <dbReference type="ChEBI" id="CHEBI:58349"/>
    </ligand>
</feature>
<feature type="binding site" evidence="8">
    <location>
        <position position="87"/>
    </location>
    <ligand>
        <name>shikimate</name>
        <dbReference type="ChEBI" id="CHEBI:36208"/>
    </ligand>
</feature>
<dbReference type="GO" id="GO:0050661">
    <property type="term" value="F:NADP binding"/>
    <property type="evidence" value="ECO:0007669"/>
    <property type="project" value="InterPro"/>
</dbReference>
<comment type="pathway">
    <text evidence="1 8">Metabolic intermediate biosynthesis; chorismate biosynthesis; chorismate from D-erythrose 4-phosphate and phosphoenolpyruvate: step 4/7.</text>
</comment>
<feature type="binding site" evidence="8">
    <location>
        <position position="242"/>
    </location>
    <ligand>
        <name>shikimate</name>
        <dbReference type="ChEBI" id="CHEBI:36208"/>
    </ligand>
</feature>
<dbReference type="Proteomes" id="UP000298381">
    <property type="component" value="Unassembled WGS sequence"/>
</dbReference>
<keyword evidence="3 8" id="KW-0028">Amino-acid biosynthesis</keyword>
<accession>A0A4Z0D4F4</accession>
<evidence type="ECO:0000256" key="2">
    <source>
        <dbReference type="ARBA" id="ARBA00012962"/>
    </source>
</evidence>
<feature type="binding site" evidence="8">
    <location>
        <position position="78"/>
    </location>
    <ligand>
        <name>NADP(+)</name>
        <dbReference type="ChEBI" id="CHEBI:58349"/>
    </ligand>
</feature>
<evidence type="ECO:0000313" key="11">
    <source>
        <dbReference type="EMBL" id="TFZ39219.1"/>
    </source>
</evidence>
<dbReference type="CDD" id="cd01065">
    <property type="entry name" value="NAD_bind_Shikimate_DH"/>
    <property type="match status" value="1"/>
</dbReference>
<feature type="domain" description="Quinate/shikimate 5-dehydrogenase/glutamyl-tRNA reductase" evidence="9">
    <location>
        <begin position="117"/>
        <end position="178"/>
    </location>
</feature>
<dbReference type="Pfam" id="PF01488">
    <property type="entry name" value="Shikimate_DH"/>
    <property type="match status" value="1"/>
</dbReference>
<dbReference type="AlphaFoldDB" id="A0A4Z0D4F4"/>
<dbReference type="GO" id="GO:0009073">
    <property type="term" value="P:aromatic amino acid family biosynthetic process"/>
    <property type="evidence" value="ECO:0007669"/>
    <property type="project" value="UniProtKB-KW"/>
</dbReference>
<evidence type="ECO:0000256" key="8">
    <source>
        <dbReference type="HAMAP-Rule" id="MF_00222"/>
    </source>
</evidence>
<feature type="binding site" evidence="8">
    <location>
        <begin position="15"/>
        <end position="17"/>
    </location>
    <ligand>
        <name>shikimate</name>
        <dbReference type="ChEBI" id="CHEBI:36208"/>
    </ligand>
</feature>
<dbReference type="SUPFAM" id="SSF51735">
    <property type="entry name" value="NAD(P)-binding Rossmann-fold domains"/>
    <property type="match status" value="1"/>
</dbReference>
<keyword evidence="5 8" id="KW-0560">Oxidoreductase</keyword>
<dbReference type="Gene3D" id="3.40.50.720">
    <property type="entry name" value="NAD(P)-binding Rossmann-like Domain"/>
    <property type="match status" value="1"/>
</dbReference>
<comment type="function">
    <text evidence="8">Involved in the biosynthesis of the chorismate, which leads to the biosynthesis of aromatic amino acids. Catalyzes the reversible NADPH linked reduction of 3-dehydroshikimate (DHSA) to yield shikimate (SA).</text>
</comment>
<dbReference type="GO" id="GO:0005829">
    <property type="term" value="C:cytosol"/>
    <property type="evidence" value="ECO:0007669"/>
    <property type="project" value="TreeGrafter"/>
</dbReference>
<evidence type="ECO:0000256" key="5">
    <source>
        <dbReference type="ARBA" id="ARBA00023002"/>
    </source>
</evidence>
<dbReference type="NCBIfam" id="TIGR00507">
    <property type="entry name" value="aroE"/>
    <property type="match status" value="1"/>
</dbReference>
<gene>
    <name evidence="8 11" type="primary">aroE</name>
    <name evidence="11" type="ORF">E4100_08725</name>
</gene>
<evidence type="ECO:0000259" key="9">
    <source>
        <dbReference type="Pfam" id="PF01488"/>
    </source>
</evidence>
<dbReference type="GO" id="GO:0004764">
    <property type="term" value="F:shikimate 3-dehydrogenase (NADP+) activity"/>
    <property type="evidence" value="ECO:0007669"/>
    <property type="project" value="UniProtKB-UniRule"/>
</dbReference>